<keyword evidence="7 12" id="KW-1133">Transmembrane helix</keyword>
<evidence type="ECO:0000256" key="12">
    <source>
        <dbReference type="SAM" id="Phobius"/>
    </source>
</evidence>
<keyword evidence="9 10" id="KW-0472">Membrane</keyword>
<sequence length="480" mass="51495">MQIKFVFHIVGIVVLGSALAALLPMLVDLMAGNPDWKVFASSAAFMGFVSISMILATWSERSTSMSLRTAFLLTGMSWMVLPLFTALPFLGLGHGYADAVFEATSGLTTTGSTVFSGLDALPPGMLLWRSLLQWIGGIGILAMAVVLLPFMRIGGSQLFRSESSDTSEKVEARWSVLMVDILLIYLCLTALCTMVFWGLGMSGFDAVCHAMATISTGGFSTHDASFGYFEGAAMQWAGTLFMLSGAVPFFLYIKAARGNRLAMFRDSQVIGLVGFLCIVSLLAGIWLHQRSEANLFEAITLTFFNVTSIVTTTGFASTDYTRWGAGAIGLFLVLTFVGGCSGSTSGGIKIYRFQVLLLVIKAHVKRLTSPHRIVPTTFNGRPLPEDAAFAVLAFLALFVATIAVSTVMLTFLGLDLVTSYSASVTAITNVGPGLGPVIGPSGTFESLPESAKFLLSFVMILGRLEIFTVLVAFDRDFWKA</sequence>
<feature type="binding site" evidence="11">
    <location>
        <position position="109"/>
    </location>
    <ligand>
        <name>K(+)</name>
        <dbReference type="ChEBI" id="CHEBI:29103"/>
    </ligand>
</feature>
<feature type="transmembrane region" description="Helical" evidence="12">
    <location>
        <begin position="269"/>
        <end position="289"/>
    </location>
</feature>
<comment type="function">
    <text evidence="10">Low-affinity potassium transport system. Interacts with Trk system potassium uptake protein TrkA.</text>
</comment>
<dbReference type="KEGG" id="naci:NUH88_18550"/>
<dbReference type="GO" id="GO:0005886">
    <property type="term" value="C:plasma membrane"/>
    <property type="evidence" value="ECO:0007669"/>
    <property type="project" value="UniProtKB-SubCell"/>
</dbReference>
<feature type="transmembrane region" description="Helical" evidence="12">
    <location>
        <begin position="323"/>
        <end position="344"/>
    </location>
</feature>
<evidence type="ECO:0000256" key="5">
    <source>
        <dbReference type="ARBA" id="ARBA00022692"/>
    </source>
</evidence>
<feature type="binding site" evidence="11">
    <location>
        <position position="313"/>
    </location>
    <ligand>
        <name>K(+)</name>
        <dbReference type="ChEBI" id="CHEBI:29103"/>
    </ligand>
</feature>
<keyword evidence="8 10" id="KW-0406">Ion transport</keyword>
<evidence type="ECO:0000256" key="1">
    <source>
        <dbReference type="ARBA" id="ARBA00004651"/>
    </source>
</evidence>
<feature type="binding site" evidence="11">
    <location>
        <position position="429"/>
    </location>
    <ligand>
        <name>K(+)</name>
        <dbReference type="ChEBI" id="CHEBI:29103"/>
    </ligand>
</feature>
<evidence type="ECO:0000256" key="7">
    <source>
        <dbReference type="ARBA" id="ARBA00022989"/>
    </source>
</evidence>
<name>A0A9J7ASS0_9PROT</name>
<evidence type="ECO:0000256" key="4">
    <source>
        <dbReference type="ARBA" id="ARBA00022538"/>
    </source>
</evidence>
<comment type="subcellular location">
    <subcellularLocation>
        <location evidence="10">Cell inner membrane</location>
        <topology evidence="10">Multi-pass membrane protein</topology>
    </subcellularLocation>
    <subcellularLocation>
        <location evidence="1">Cell membrane</location>
        <topology evidence="1">Multi-pass membrane protein</topology>
    </subcellularLocation>
</comment>
<evidence type="ECO:0000256" key="2">
    <source>
        <dbReference type="ARBA" id="ARBA00022448"/>
    </source>
</evidence>
<dbReference type="Pfam" id="PF02386">
    <property type="entry name" value="TrkH"/>
    <property type="match status" value="2"/>
</dbReference>
<keyword evidence="2 10" id="KW-0813">Transport</keyword>
<dbReference type="Proteomes" id="UP001060336">
    <property type="component" value="Chromosome"/>
</dbReference>
<keyword evidence="3 10" id="KW-1003">Cell membrane</keyword>
<dbReference type="PIRSF" id="PIRSF006247">
    <property type="entry name" value="TrkH"/>
    <property type="match status" value="1"/>
</dbReference>
<evidence type="ECO:0000256" key="10">
    <source>
        <dbReference type="PIRNR" id="PIRNR006247"/>
    </source>
</evidence>
<keyword evidence="4 10" id="KW-0633">Potassium transport</keyword>
<keyword evidence="11" id="KW-0479">Metal-binding</keyword>
<feature type="transmembrane region" description="Helical" evidence="12">
    <location>
        <begin position="36"/>
        <end position="58"/>
    </location>
</feature>
<dbReference type="RefSeq" id="WP_257768004.1">
    <property type="nucleotide sequence ID" value="NZ_CP102480.1"/>
</dbReference>
<evidence type="ECO:0000313" key="14">
    <source>
        <dbReference type="Proteomes" id="UP001060336"/>
    </source>
</evidence>
<feature type="transmembrane region" description="Helical" evidence="12">
    <location>
        <begin position="70"/>
        <end position="90"/>
    </location>
</feature>
<feature type="binding site" evidence="11">
    <location>
        <position position="312"/>
    </location>
    <ligand>
        <name>K(+)</name>
        <dbReference type="ChEBI" id="CHEBI:29103"/>
    </ligand>
</feature>
<accession>A0A9J7ASS0</accession>
<feature type="transmembrane region" description="Helical" evidence="12">
    <location>
        <begin position="453"/>
        <end position="473"/>
    </location>
</feature>
<keyword evidence="5 12" id="KW-0812">Transmembrane</keyword>
<feature type="binding site" evidence="11">
    <location>
        <position position="217"/>
    </location>
    <ligand>
        <name>K(+)</name>
        <dbReference type="ChEBI" id="CHEBI:29103"/>
    </ligand>
</feature>
<dbReference type="GO" id="GO:0046872">
    <property type="term" value="F:metal ion binding"/>
    <property type="evidence" value="ECO:0007669"/>
    <property type="project" value="UniProtKB-KW"/>
</dbReference>
<feature type="transmembrane region" description="Helical" evidence="12">
    <location>
        <begin position="174"/>
        <end position="197"/>
    </location>
</feature>
<evidence type="ECO:0000256" key="6">
    <source>
        <dbReference type="ARBA" id="ARBA00022958"/>
    </source>
</evidence>
<comment type="similarity">
    <text evidence="10">Belongs to the TrkH potassium transport family.</text>
</comment>
<organism evidence="13 14">
    <name type="scientific">Nisaea acidiphila</name>
    <dbReference type="NCBI Taxonomy" id="1862145"/>
    <lineage>
        <taxon>Bacteria</taxon>
        <taxon>Pseudomonadati</taxon>
        <taxon>Pseudomonadota</taxon>
        <taxon>Alphaproteobacteria</taxon>
        <taxon>Rhodospirillales</taxon>
        <taxon>Thalassobaculaceae</taxon>
        <taxon>Nisaea</taxon>
    </lineage>
</organism>
<dbReference type="AlphaFoldDB" id="A0A9J7ASS0"/>
<feature type="transmembrane region" description="Helical" evidence="12">
    <location>
        <begin position="131"/>
        <end position="153"/>
    </location>
</feature>
<feature type="transmembrane region" description="Helical" evidence="12">
    <location>
        <begin position="233"/>
        <end position="253"/>
    </location>
</feature>
<feature type="binding site" evidence="11">
    <location>
        <position position="430"/>
    </location>
    <ligand>
        <name>K(+)</name>
        <dbReference type="ChEBI" id="CHEBI:29103"/>
    </ligand>
</feature>
<evidence type="ECO:0000313" key="13">
    <source>
        <dbReference type="EMBL" id="UUX49388.1"/>
    </source>
</evidence>
<keyword evidence="14" id="KW-1185">Reference proteome</keyword>
<evidence type="ECO:0000256" key="9">
    <source>
        <dbReference type="ARBA" id="ARBA00023136"/>
    </source>
</evidence>
<dbReference type="EMBL" id="CP102480">
    <property type="protein sequence ID" value="UUX49388.1"/>
    <property type="molecule type" value="Genomic_DNA"/>
</dbReference>
<feature type="transmembrane region" description="Helical" evidence="12">
    <location>
        <begin position="389"/>
        <end position="414"/>
    </location>
</feature>
<proteinExistence type="inferred from homology"/>
<dbReference type="InterPro" id="IPR003445">
    <property type="entry name" value="Cat_transpt"/>
</dbReference>
<protein>
    <recommendedName>
        <fullName evidence="10">Trk system potassium uptake protein</fullName>
    </recommendedName>
</protein>
<keyword evidence="10" id="KW-0997">Cell inner membrane</keyword>
<reference evidence="13" key="1">
    <citation type="submission" date="2022-08" db="EMBL/GenBank/DDBJ databases">
        <title>Nisaea acidiphila sp. nov., isolated from a marine algal debris and emended description of the genus Nisaea Urios et al. 2008.</title>
        <authorList>
            <person name="Kwon K."/>
        </authorList>
    </citation>
    <scope>NUCLEOTIDE SEQUENCE</scope>
    <source>
        <strain evidence="13">MEBiC11861</strain>
    </source>
</reference>
<feature type="binding site" evidence="11">
    <location>
        <position position="110"/>
    </location>
    <ligand>
        <name>K(+)</name>
        <dbReference type="ChEBI" id="CHEBI:29103"/>
    </ligand>
</feature>
<dbReference type="InterPro" id="IPR004772">
    <property type="entry name" value="TrkH"/>
</dbReference>
<dbReference type="GO" id="GO:0015379">
    <property type="term" value="F:potassium:chloride symporter activity"/>
    <property type="evidence" value="ECO:0007669"/>
    <property type="project" value="InterPro"/>
</dbReference>
<evidence type="ECO:0000256" key="11">
    <source>
        <dbReference type="PIRSR" id="PIRSR006247-1"/>
    </source>
</evidence>
<evidence type="ECO:0000256" key="8">
    <source>
        <dbReference type="ARBA" id="ARBA00023065"/>
    </source>
</evidence>
<gene>
    <name evidence="13" type="ORF">NUH88_18550</name>
</gene>
<keyword evidence="6 10" id="KW-0630">Potassium</keyword>
<feature type="transmembrane region" description="Helical" evidence="12">
    <location>
        <begin position="295"/>
        <end position="316"/>
    </location>
</feature>
<dbReference type="PANTHER" id="PTHR32024">
    <property type="entry name" value="TRK SYSTEM POTASSIUM UPTAKE PROTEIN TRKG-RELATED"/>
    <property type="match status" value="1"/>
</dbReference>
<evidence type="ECO:0000256" key="3">
    <source>
        <dbReference type="ARBA" id="ARBA00022475"/>
    </source>
</evidence>
<dbReference type="PANTHER" id="PTHR32024:SF3">
    <property type="entry name" value="TRK SYSTEM POTASSIUM UPTAKE PROTEIN"/>
    <property type="match status" value="1"/>
</dbReference>